<dbReference type="Gene3D" id="2.40.128.20">
    <property type="match status" value="1"/>
</dbReference>
<accession>A0A344UFC8</accession>
<evidence type="ECO:0000313" key="2">
    <source>
        <dbReference type="EMBL" id="MEO9386784.1"/>
    </source>
</evidence>
<dbReference type="InterPro" id="IPR047975">
    <property type="entry name" value="Heme_bind_FMP"/>
</dbReference>
<reference evidence="2 4" key="2">
    <citation type="submission" date="2024-05" db="EMBL/GenBank/DDBJ databases">
        <authorList>
            <person name="De Oliveira J.P."/>
            <person name="Noriler S.A."/>
            <person name="De Oliveira A.G."/>
            <person name="Sipoli D.S."/>
        </authorList>
    </citation>
    <scope>NUCLEOTIDE SEQUENCE [LARGE SCALE GENOMIC DNA]</scope>
    <source>
        <strain evidence="2 4">LABIM192</strain>
    </source>
</reference>
<evidence type="ECO:0000313" key="4">
    <source>
        <dbReference type="Proteomes" id="UP001462502"/>
    </source>
</evidence>
<proteinExistence type="predicted"/>
<dbReference type="OrthoDB" id="118689at2"/>
<keyword evidence="4" id="KW-1185">Reference proteome</keyword>
<protein>
    <submittedName>
        <fullName evidence="2">Heme-binding protein</fullName>
    </submittedName>
</protein>
<dbReference type="Proteomes" id="UP001462502">
    <property type="component" value="Unassembled WGS sequence"/>
</dbReference>
<dbReference type="KEGG" id="chri:DK842_01200"/>
<gene>
    <name evidence="2" type="ORF">ABI908_22040</name>
    <name evidence="1" type="ORF">DK843_06480</name>
</gene>
<dbReference type="Proteomes" id="UP000252038">
    <property type="component" value="Chromosome"/>
</dbReference>
<dbReference type="NCBIfam" id="NF040572">
    <property type="entry name" value="heme_bind_FMP"/>
    <property type="match status" value="1"/>
</dbReference>
<dbReference type="KEGG" id="chrb:DK843_06480"/>
<dbReference type="InterPro" id="IPR012674">
    <property type="entry name" value="Calycin"/>
</dbReference>
<dbReference type="SUPFAM" id="SSF50814">
    <property type="entry name" value="Lipocalins"/>
    <property type="match status" value="1"/>
</dbReference>
<evidence type="ECO:0000313" key="3">
    <source>
        <dbReference type="Proteomes" id="UP000252038"/>
    </source>
</evidence>
<dbReference type="EMBL" id="CP029554">
    <property type="protein sequence ID" value="AXE33976.1"/>
    <property type="molecule type" value="Genomic_DNA"/>
</dbReference>
<dbReference type="AlphaFoldDB" id="A0A344UFC8"/>
<sequence length="281" mass="30643">MNLSQFQRASAPLSQSLDHLGPLAELAGHWTGHGYNMIAVPDHQHGQIFRLIVNATTESISFTPIGGPVPNRGSKQNDIFLYGLTYLQQVNDAATGEGIHIEPGLWLNVPATTAPSDPPTIVRQATIPHGDSLLAQGQSSSEARAPNIAPVSTLPTRVDGKPLPLGYTDPYLNGHFPPGFDMQNPNQALVDVLKRQQQQLELKVASTVNLPVSTRDAGGISNIPFIVRNADAVEMNAIFWIETLQRPDGTQFLQLQYTQTVLLVFDEIIWPHVSVATLIKR</sequence>
<dbReference type="RefSeq" id="WP_114059723.1">
    <property type="nucleotide sequence ID" value="NZ_CP029495.1"/>
</dbReference>
<name>A0A344UFC8_9NEIS</name>
<reference evidence="1 3" key="1">
    <citation type="submission" date="2018-05" db="EMBL/GenBank/DDBJ databases">
        <title>Genome sequencing, assembly and analysis of the novel insecticidal bacterium, Chromobacterium phragmitis.</title>
        <authorList>
            <person name="Sparks M.E."/>
            <person name="Blackburn M.B."/>
            <person name="Gundersen-Rindal D.E."/>
        </authorList>
    </citation>
    <scope>NUCLEOTIDE SEQUENCE [LARGE SCALE GENOMIC DNA]</scope>
    <source>
        <strain evidence="1">IIBBL 274-1</strain>
    </source>
</reference>
<evidence type="ECO:0000313" key="1">
    <source>
        <dbReference type="EMBL" id="AXE33976.1"/>
    </source>
</evidence>
<dbReference type="EMBL" id="JBDXMI010000001">
    <property type="protein sequence ID" value="MEO9386784.1"/>
    <property type="molecule type" value="Genomic_DNA"/>
</dbReference>
<organism evidence="1 3">
    <name type="scientific">Chromobacterium phragmitis</name>
    <dbReference type="NCBI Taxonomy" id="2202141"/>
    <lineage>
        <taxon>Bacteria</taxon>
        <taxon>Pseudomonadati</taxon>
        <taxon>Pseudomonadota</taxon>
        <taxon>Betaproteobacteria</taxon>
        <taxon>Neisseriales</taxon>
        <taxon>Chromobacteriaceae</taxon>
        <taxon>Chromobacterium</taxon>
    </lineage>
</organism>